<evidence type="ECO:0000313" key="2">
    <source>
        <dbReference type="Proteomes" id="UP000034932"/>
    </source>
</evidence>
<proteinExistence type="predicted"/>
<sequence length="385" mass="44843">MLLEMQKSPLLEKTIESWIVQSDLVKEITIEELQDFLKPSIRGNLWVRGSLVRGHFPCGDIDISDYSEGNRFDFHNFPREFKLDPDQEGLPIEYAHVPFEHLEEFLTTYLRYSASADEMIPLTPDNGEVGLIMGRASSRFYESMIADYALFRSFEEESFYKQTQTTYWNEYRQIKEISGGKRTADRIFWLSKSLYPEYRSITNQVSLYYQMMKDGRIPTDVGCALFDLDTVVKVDFDKYLALASIIQPWYQNIFLQIVKAELISKIPSKDLEIILLCRQDSVAPEVLGEAFDTINDLNLAHRQWLASWVLSQNPQCSQELLANMWSQYSGNFSYTNVQRNLVRHPNFPLGSVHQIEITNDDHLIRSFNEVCQKRQFIPNFSLSVK</sequence>
<accession>A0A0G0LSZ6</accession>
<dbReference type="Proteomes" id="UP000034932">
    <property type="component" value="Unassembled WGS sequence"/>
</dbReference>
<dbReference type="AlphaFoldDB" id="A0A0G0LSZ6"/>
<dbReference type="STRING" id="1618573.UT19_C0004G0103"/>
<organism evidence="1 2">
    <name type="scientific">Candidatus Woesebacteria bacterium GW2011_GWB1_39_10b</name>
    <dbReference type="NCBI Taxonomy" id="1618573"/>
    <lineage>
        <taxon>Bacteria</taxon>
        <taxon>Candidatus Woeseibacteriota</taxon>
    </lineage>
</organism>
<protein>
    <submittedName>
        <fullName evidence="1">Uncharacterized protein</fullName>
    </submittedName>
</protein>
<gene>
    <name evidence="1" type="ORF">UT19_C0004G0103</name>
</gene>
<name>A0A0G0LSZ6_9BACT</name>
<reference evidence="1 2" key="1">
    <citation type="journal article" date="2015" name="Nature">
        <title>rRNA introns, odd ribosomes, and small enigmatic genomes across a large radiation of phyla.</title>
        <authorList>
            <person name="Brown C.T."/>
            <person name="Hug L.A."/>
            <person name="Thomas B.C."/>
            <person name="Sharon I."/>
            <person name="Castelle C.J."/>
            <person name="Singh A."/>
            <person name="Wilkins M.J."/>
            <person name="Williams K.H."/>
            <person name="Banfield J.F."/>
        </authorList>
    </citation>
    <scope>NUCLEOTIDE SEQUENCE [LARGE SCALE GENOMIC DNA]</scope>
</reference>
<comment type="caution">
    <text evidence="1">The sequence shown here is derived from an EMBL/GenBank/DDBJ whole genome shotgun (WGS) entry which is preliminary data.</text>
</comment>
<evidence type="ECO:0000313" key="1">
    <source>
        <dbReference type="EMBL" id="KKQ94142.1"/>
    </source>
</evidence>
<dbReference type="EMBL" id="LBVW01000004">
    <property type="protein sequence ID" value="KKQ94142.1"/>
    <property type="molecule type" value="Genomic_DNA"/>
</dbReference>